<reference evidence="14 15" key="1">
    <citation type="submission" date="2017-10" db="EMBL/GenBank/DDBJ databases">
        <title>A new Pekin duck reference genome.</title>
        <authorList>
            <person name="Hou Z.-C."/>
            <person name="Zhou Z.-K."/>
            <person name="Zhu F."/>
            <person name="Hou S.-S."/>
        </authorList>
    </citation>
    <scope>NUCLEOTIDE SEQUENCE [LARGE SCALE GENOMIC DNA]</scope>
</reference>
<feature type="region of interest" description="Disordered" evidence="12">
    <location>
        <begin position="698"/>
        <end position="756"/>
    </location>
</feature>
<dbReference type="STRING" id="8840.ENSAPLP00000028999"/>
<dbReference type="Gene3D" id="1.10.472.10">
    <property type="entry name" value="Cyclin-like"/>
    <property type="match status" value="1"/>
</dbReference>
<feature type="region of interest" description="Disordered" evidence="12">
    <location>
        <begin position="664"/>
        <end position="684"/>
    </location>
</feature>
<keyword evidence="6" id="KW-0539">Nucleus</keyword>
<comment type="similarity">
    <text evidence="2">Belongs to the protein-tyrosine phosphatase family. Non-receptor class dual specificity subfamily.</text>
</comment>
<feature type="compositionally biased region" description="Basic and acidic residues" evidence="12">
    <location>
        <begin position="476"/>
        <end position="493"/>
    </location>
</feature>
<feature type="compositionally biased region" description="Basic and acidic residues" evidence="12">
    <location>
        <begin position="564"/>
        <end position="573"/>
    </location>
</feature>
<dbReference type="InterPro" id="IPR000340">
    <property type="entry name" value="Dual-sp_phosphatase_cat-dom"/>
</dbReference>
<dbReference type="PROSITE" id="PS00383">
    <property type="entry name" value="TYR_PHOSPHATASE_1"/>
    <property type="match status" value="1"/>
</dbReference>
<feature type="region of interest" description="Disordered" evidence="12">
    <location>
        <begin position="788"/>
        <end position="808"/>
    </location>
</feature>
<feature type="region of interest" description="Disordered" evidence="12">
    <location>
        <begin position="451"/>
        <end position="493"/>
    </location>
</feature>
<dbReference type="Ensembl" id="ENSAPLT00000028282.1">
    <property type="protein sequence ID" value="ENSAPLP00000028999.1"/>
    <property type="gene ID" value="ENSAPLG00000006466.2"/>
</dbReference>
<dbReference type="Gene3D" id="3.90.190.10">
    <property type="entry name" value="Protein tyrosine phosphatase superfamily"/>
    <property type="match status" value="1"/>
</dbReference>
<reference evidence="14" key="3">
    <citation type="submission" date="2025-09" db="UniProtKB">
        <authorList>
            <consortium name="Ensembl"/>
        </authorList>
    </citation>
    <scope>IDENTIFICATION</scope>
</reference>
<keyword evidence="5" id="KW-0904">Protein phosphatase</keyword>
<dbReference type="PROSITE" id="PS51257">
    <property type="entry name" value="PROKAR_LIPOPROTEIN"/>
    <property type="match status" value="1"/>
</dbReference>
<dbReference type="InterPro" id="IPR036915">
    <property type="entry name" value="Cyclin-like_sf"/>
</dbReference>
<protein>
    <recommendedName>
        <fullName evidence="9">RNA/RNP complex-1-interacting phosphatase</fullName>
    </recommendedName>
    <alternativeName>
        <fullName evidence="10">Dual specificity protein phosphatase 11</fullName>
    </alternativeName>
    <alternativeName>
        <fullName evidence="11">Phosphatase that interacts with RNA/RNP complex 1</fullName>
    </alternativeName>
</protein>
<dbReference type="InterPro" id="IPR029021">
    <property type="entry name" value="Prot-tyrosine_phosphatase-like"/>
</dbReference>
<feature type="compositionally biased region" description="Basic and acidic residues" evidence="12">
    <location>
        <begin position="708"/>
        <end position="718"/>
    </location>
</feature>
<evidence type="ECO:0000256" key="10">
    <source>
        <dbReference type="ARBA" id="ARBA00076572"/>
    </source>
</evidence>
<name>A0A493TT78_ANAPP</name>
<dbReference type="Proteomes" id="UP000016666">
    <property type="component" value="Chromosome 6"/>
</dbReference>
<comment type="function">
    <text evidence="7">Possesses RNA 5'-triphosphatase and diphosphatase activities, but displays a poor protein-tyrosine phosphatase activity. In addition, has phosphatase activity with ATP, ADP and O-methylfluorescein phosphate (in vitro). Binds to RNA. May participate in nuclear mRNA metabolism.</text>
</comment>
<evidence type="ECO:0000259" key="13">
    <source>
        <dbReference type="PROSITE" id="PS50056"/>
    </source>
</evidence>
<dbReference type="SMART" id="SM01332">
    <property type="entry name" value="Cyclin_C"/>
    <property type="match status" value="1"/>
</dbReference>
<dbReference type="PANTHER" id="PTHR10367">
    <property type="entry name" value="MRNA-CAPPING ENZYME"/>
    <property type="match status" value="1"/>
</dbReference>
<evidence type="ECO:0000256" key="1">
    <source>
        <dbReference type="ARBA" id="ARBA00004123"/>
    </source>
</evidence>
<organism evidence="14 15">
    <name type="scientific">Anas platyrhynchos platyrhynchos</name>
    <name type="common">Northern mallard</name>
    <dbReference type="NCBI Taxonomy" id="8840"/>
    <lineage>
        <taxon>Eukaryota</taxon>
        <taxon>Metazoa</taxon>
        <taxon>Chordata</taxon>
        <taxon>Craniata</taxon>
        <taxon>Vertebrata</taxon>
        <taxon>Euteleostomi</taxon>
        <taxon>Archelosauria</taxon>
        <taxon>Archosauria</taxon>
        <taxon>Dinosauria</taxon>
        <taxon>Saurischia</taxon>
        <taxon>Theropoda</taxon>
        <taxon>Coelurosauria</taxon>
        <taxon>Aves</taxon>
        <taxon>Neognathae</taxon>
        <taxon>Galloanserae</taxon>
        <taxon>Anseriformes</taxon>
        <taxon>Anatidae</taxon>
        <taxon>Anatinae</taxon>
        <taxon>Anas</taxon>
    </lineage>
</organism>
<dbReference type="SUPFAM" id="SSF47954">
    <property type="entry name" value="Cyclin-like"/>
    <property type="match status" value="1"/>
</dbReference>
<dbReference type="GO" id="GO:0005634">
    <property type="term" value="C:nucleus"/>
    <property type="evidence" value="ECO:0007669"/>
    <property type="project" value="UniProtKB-SubCell"/>
</dbReference>
<feature type="region of interest" description="Disordered" evidence="12">
    <location>
        <begin position="844"/>
        <end position="865"/>
    </location>
</feature>
<dbReference type="GO" id="GO:0004651">
    <property type="term" value="F:polynucleotide 5'-phosphatase activity"/>
    <property type="evidence" value="ECO:0007669"/>
    <property type="project" value="TreeGrafter"/>
</dbReference>
<dbReference type="Pfam" id="PF00782">
    <property type="entry name" value="DSPc"/>
    <property type="match status" value="1"/>
</dbReference>
<dbReference type="PANTHER" id="PTHR10367:SF24">
    <property type="entry name" value="TYROSINE SPECIFIC PROTEIN PHOSPHATASES DOMAIN-CONTAINING PROTEIN"/>
    <property type="match status" value="1"/>
</dbReference>
<evidence type="ECO:0000256" key="9">
    <source>
        <dbReference type="ARBA" id="ARBA00068666"/>
    </source>
</evidence>
<evidence type="ECO:0000256" key="3">
    <source>
        <dbReference type="ARBA" id="ARBA00022801"/>
    </source>
</evidence>
<feature type="compositionally biased region" description="Polar residues" evidence="12">
    <location>
        <begin position="792"/>
        <end position="807"/>
    </location>
</feature>
<dbReference type="GeneTree" id="ENSGT00940000155847"/>
<evidence type="ECO:0000313" key="14">
    <source>
        <dbReference type="Ensembl" id="ENSAPLP00000028999.1"/>
    </source>
</evidence>
<evidence type="ECO:0000256" key="4">
    <source>
        <dbReference type="ARBA" id="ARBA00022884"/>
    </source>
</evidence>
<feature type="region of interest" description="Disordered" evidence="12">
    <location>
        <begin position="85"/>
        <end position="115"/>
    </location>
</feature>
<evidence type="ECO:0000256" key="11">
    <source>
        <dbReference type="ARBA" id="ARBA00080235"/>
    </source>
</evidence>
<evidence type="ECO:0000256" key="8">
    <source>
        <dbReference type="ARBA" id="ARBA00065987"/>
    </source>
</evidence>
<accession>A0A493TT78</accession>
<evidence type="ECO:0000256" key="2">
    <source>
        <dbReference type="ARBA" id="ARBA00008601"/>
    </source>
</evidence>
<dbReference type="InterPro" id="IPR016130">
    <property type="entry name" value="Tyr_Pase_AS"/>
</dbReference>
<keyword evidence="4" id="KW-0694">RNA-binding</keyword>
<proteinExistence type="inferred from homology"/>
<dbReference type="FunFam" id="3.90.190.10:FF:000064">
    <property type="entry name" value="RNA/RNP complex-1-interacting phosphatase homolog"/>
    <property type="match status" value="1"/>
</dbReference>
<reference evidence="14" key="2">
    <citation type="submission" date="2025-08" db="UniProtKB">
        <authorList>
            <consortium name="Ensembl"/>
        </authorList>
    </citation>
    <scope>IDENTIFICATION</scope>
</reference>
<comment type="subunit">
    <text evidence="8">Monomer. May interact with SFRS7 and SFRS9/SRP30C.</text>
</comment>
<evidence type="ECO:0000256" key="7">
    <source>
        <dbReference type="ARBA" id="ARBA00054725"/>
    </source>
</evidence>
<dbReference type="InterPro" id="IPR000387">
    <property type="entry name" value="Tyr_Pase_dom"/>
</dbReference>
<dbReference type="GO" id="GO:0004721">
    <property type="term" value="F:phosphoprotein phosphatase activity"/>
    <property type="evidence" value="ECO:0007669"/>
    <property type="project" value="UniProtKB-KW"/>
</dbReference>
<sequence length="865" mass="99947">MDRYDISVQQLHVVALSCLLLANHAFLNYAPSLVATACVASSRIILRLSPTWPTRLHHLTAYSWDFLVPCIERLLIAHDNDVKEANKQKGQHAQSAQHTVFQSPAPTPQQASVQQHIPQYLQAHQPSLQYHHQTSQQQNCQQILSANHTTSYPLQTCPAALQSSVQARGHGQTGAAVSLAVPLEVKPCVSVSYNRSYQVNGRYSCVTPCFERWRSLTPVGQPIPGTRFIAFKVPLKGAINQRLTPTQKFTPKDLIAAMKALNVELGLIIDLTYTTRYYEVKDLPKSVQYKKLYTVGLEVPDNATILQFKKWVRKFLWENAGNEKLIGVHCTNGINRTGYLICRYLIDVEGWDPEAAIQAFGDARGHRIDGLVYLTDLRTQPMRSNLGMDVWDSDEDIVPPPHAMEGPVERFPNEDFQGSGKRLRAYDEHSQNDLQGQIQLRDFDFINKGAGQRRRSFHDHQTQDDLRAPMQMRNWDYNREPGQRRRPFPDHQFYDDYQEDTQLKDLDFSNKGAGQQLKPFHGHQFHDDLQAERHSRDFEFNRGRGQRQRSFPDHPSHNNLQEDMQSKEFDFGSRGRGQRRRQFHDHHSPDEFQTPMQLKELDCVNKGPGQRPRPFRDYQSHDALQPQVQLGDFEFVNCAHGQRLRHFHDNQPHNDLQTEMQLEDYDNKGPGQRHGPFHDHQPYDDLQEQPQLKDFDYVNKGQGQRPRPFHDHPGHDDLPGGWCSDRSQSFSSHENVLEPHFSSSPSLHRDYGSDNDDFNRSYSNRTNCPEDNRRVHLSDEFNRGKNRFAPYSSRTMHPSSSVHQEGSSIDYERKTFQGEPTREIEQGKRLPVVTVDYNYGLPLDYGPEEEERNYDLPPKDCYNWH</sequence>
<dbReference type="CDD" id="cd20529">
    <property type="entry name" value="CYCLIN_CCNJ-like_rpt2"/>
    <property type="match status" value="1"/>
</dbReference>
<evidence type="ECO:0000313" key="15">
    <source>
        <dbReference type="Proteomes" id="UP000016666"/>
    </source>
</evidence>
<feature type="compositionally biased region" description="Polar residues" evidence="12">
    <location>
        <begin position="725"/>
        <end position="734"/>
    </location>
</feature>
<evidence type="ECO:0000256" key="5">
    <source>
        <dbReference type="ARBA" id="ARBA00022912"/>
    </source>
</evidence>
<dbReference type="InterPro" id="IPR004367">
    <property type="entry name" value="Cyclin_C-dom"/>
</dbReference>
<dbReference type="InterPro" id="IPR051029">
    <property type="entry name" value="mRNA_Capping_Enz/RNA_Phosphat"/>
</dbReference>
<dbReference type="AlphaFoldDB" id="A0A493TT78"/>
<dbReference type="SUPFAM" id="SSF52799">
    <property type="entry name" value="(Phosphotyrosine protein) phosphatases II"/>
    <property type="match status" value="1"/>
</dbReference>
<evidence type="ECO:0000256" key="6">
    <source>
        <dbReference type="ARBA" id="ARBA00023242"/>
    </source>
</evidence>
<comment type="subcellular location">
    <subcellularLocation>
        <location evidence="1">Nucleus</location>
    </subcellularLocation>
</comment>
<keyword evidence="15" id="KW-1185">Reference proteome</keyword>
<feature type="compositionally biased region" description="Basic and acidic residues" evidence="12">
    <location>
        <begin position="458"/>
        <end position="467"/>
    </location>
</feature>
<feature type="region of interest" description="Disordered" evidence="12">
    <location>
        <begin position="542"/>
        <end position="594"/>
    </location>
</feature>
<evidence type="ECO:0000256" key="12">
    <source>
        <dbReference type="SAM" id="MobiDB-lite"/>
    </source>
</evidence>
<dbReference type="PROSITE" id="PS50056">
    <property type="entry name" value="TYR_PHOSPHATASE_2"/>
    <property type="match status" value="1"/>
</dbReference>
<feature type="domain" description="Tyrosine specific protein phosphatases" evidence="13">
    <location>
        <begin position="306"/>
        <end position="368"/>
    </location>
</feature>
<dbReference type="Pfam" id="PF02984">
    <property type="entry name" value="Cyclin_C"/>
    <property type="match status" value="1"/>
</dbReference>
<keyword evidence="3" id="KW-0378">Hydrolase</keyword>
<feature type="compositionally biased region" description="Polar residues" evidence="12">
    <location>
        <begin position="91"/>
        <end position="115"/>
    </location>
</feature>
<dbReference type="GO" id="GO:0003723">
    <property type="term" value="F:RNA binding"/>
    <property type="evidence" value="ECO:0007669"/>
    <property type="project" value="UniProtKB-KW"/>
</dbReference>